<dbReference type="PANTHER" id="PTHR13903:SF8">
    <property type="entry name" value="PIRIN"/>
    <property type="match status" value="1"/>
</dbReference>
<comment type="cofactor">
    <cofactor evidence="2">
        <name>Fe cation</name>
        <dbReference type="ChEBI" id="CHEBI:24875"/>
    </cofactor>
    <text evidence="2">Binds 1 Fe cation per subunit.</text>
</comment>
<evidence type="ECO:0000256" key="2">
    <source>
        <dbReference type="PIRSR" id="PIRSR006232-1"/>
    </source>
</evidence>
<evidence type="ECO:0000313" key="6">
    <source>
        <dbReference type="EMBL" id="KAF0737595.1"/>
    </source>
</evidence>
<sequence>MTSHVPMPIIRIVDSGIAHPFGDERTVNQAFPTAIPSEESDPFLMCDNYSFDAEEISSDPDHFPIGWHPHRGMDIMTYLKTGVGRHGDSLGNRESFTAPGMQWMSCGSGVEHAEGGATSEGIEMGFQIWINVPASKKLDDPRYGTEPTSSIPQVELASGVQARLLAGPFLDGRVGAFKTVQPVQMVDFELEPGSNLSYAIPNGFDTCMLYVYEGSGKVGGQNINRQQVALFDATSDEKRSFDISAGADKLAAMLFAGLKLHEPIAWHGPIVMNTRQQIRDTFYEMQRGLFPPKRVPWDYKDLSAFPKDKLPKS</sequence>
<dbReference type="AlphaFoldDB" id="A0A6G0XCA4"/>
<comment type="caution">
    <text evidence="6">The sequence shown here is derived from an EMBL/GenBank/DDBJ whole genome shotgun (WGS) entry which is preliminary data.</text>
</comment>
<dbReference type="Pfam" id="PF02678">
    <property type="entry name" value="Pirin"/>
    <property type="match status" value="1"/>
</dbReference>
<evidence type="ECO:0000313" key="7">
    <source>
        <dbReference type="Proteomes" id="UP000481153"/>
    </source>
</evidence>
<dbReference type="Proteomes" id="UP000481153">
    <property type="component" value="Unassembled WGS sequence"/>
</dbReference>
<keyword evidence="2" id="KW-0408">Iron</keyword>
<evidence type="ECO:0008006" key="8">
    <source>
        <dbReference type="Google" id="ProtNLM"/>
    </source>
</evidence>
<keyword evidence="2" id="KW-0479">Metal-binding</keyword>
<dbReference type="Gene3D" id="2.60.120.10">
    <property type="entry name" value="Jelly Rolls"/>
    <property type="match status" value="2"/>
</dbReference>
<dbReference type="CDD" id="cd02247">
    <property type="entry name" value="cupin_pirin_C"/>
    <property type="match status" value="1"/>
</dbReference>
<dbReference type="EMBL" id="VJMJ01000084">
    <property type="protein sequence ID" value="KAF0737595.1"/>
    <property type="molecule type" value="Genomic_DNA"/>
</dbReference>
<dbReference type="GO" id="GO:0046872">
    <property type="term" value="F:metal ion binding"/>
    <property type="evidence" value="ECO:0007669"/>
    <property type="project" value="UniProtKB-KW"/>
</dbReference>
<proteinExistence type="inferred from homology"/>
<name>A0A6G0XCA4_9STRA</name>
<accession>A0A6G0XCA4</accession>
<dbReference type="VEuPathDB" id="FungiDB:AeMF1_015525"/>
<feature type="binding site" evidence="2">
    <location>
        <position position="70"/>
    </location>
    <ligand>
        <name>Fe cation</name>
        <dbReference type="ChEBI" id="CHEBI:24875"/>
    </ligand>
</feature>
<protein>
    <recommendedName>
        <fullName evidence="8">Pirin N-terminal domain-containing protein</fullName>
    </recommendedName>
</protein>
<comment type="similarity">
    <text evidence="1 3">Belongs to the pirin family.</text>
</comment>
<dbReference type="InterPro" id="IPR008778">
    <property type="entry name" value="Pirin_C_dom"/>
</dbReference>
<evidence type="ECO:0000259" key="4">
    <source>
        <dbReference type="Pfam" id="PF02678"/>
    </source>
</evidence>
<dbReference type="InterPro" id="IPR014710">
    <property type="entry name" value="RmlC-like_jellyroll"/>
</dbReference>
<feature type="binding site" evidence="2">
    <location>
        <position position="114"/>
    </location>
    <ligand>
        <name>Fe cation</name>
        <dbReference type="ChEBI" id="CHEBI:24875"/>
    </ligand>
</feature>
<dbReference type="InterPro" id="IPR012093">
    <property type="entry name" value="Pirin"/>
</dbReference>
<dbReference type="PANTHER" id="PTHR13903">
    <property type="entry name" value="PIRIN-RELATED"/>
    <property type="match status" value="1"/>
</dbReference>
<dbReference type="PIRSF" id="PIRSF006232">
    <property type="entry name" value="Pirin"/>
    <property type="match status" value="1"/>
</dbReference>
<evidence type="ECO:0000256" key="3">
    <source>
        <dbReference type="RuleBase" id="RU003457"/>
    </source>
</evidence>
<keyword evidence="7" id="KW-1185">Reference proteome</keyword>
<dbReference type="InterPro" id="IPR011051">
    <property type="entry name" value="RmlC_Cupin_sf"/>
</dbReference>
<feature type="binding site" evidence="2">
    <location>
        <position position="112"/>
    </location>
    <ligand>
        <name>Fe cation</name>
        <dbReference type="ChEBI" id="CHEBI:24875"/>
    </ligand>
</feature>
<feature type="domain" description="Pirin C-terminal" evidence="5">
    <location>
        <begin position="185"/>
        <end position="290"/>
    </location>
</feature>
<dbReference type="Pfam" id="PF05726">
    <property type="entry name" value="Pirin_C"/>
    <property type="match status" value="1"/>
</dbReference>
<gene>
    <name evidence="6" type="ORF">Ae201684_006750</name>
</gene>
<reference evidence="6 7" key="1">
    <citation type="submission" date="2019-07" db="EMBL/GenBank/DDBJ databases">
        <title>Genomics analysis of Aphanomyces spp. identifies a new class of oomycete effector associated with host adaptation.</title>
        <authorList>
            <person name="Gaulin E."/>
        </authorList>
    </citation>
    <scope>NUCLEOTIDE SEQUENCE [LARGE SCALE GENOMIC DNA]</scope>
    <source>
        <strain evidence="6 7">ATCC 201684</strain>
    </source>
</reference>
<organism evidence="6 7">
    <name type="scientific">Aphanomyces euteiches</name>
    <dbReference type="NCBI Taxonomy" id="100861"/>
    <lineage>
        <taxon>Eukaryota</taxon>
        <taxon>Sar</taxon>
        <taxon>Stramenopiles</taxon>
        <taxon>Oomycota</taxon>
        <taxon>Saprolegniomycetes</taxon>
        <taxon>Saprolegniales</taxon>
        <taxon>Verrucalvaceae</taxon>
        <taxon>Aphanomyces</taxon>
    </lineage>
</organism>
<feature type="domain" description="Pirin N-terminal" evidence="4">
    <location>
        <begin position="28"/>
        <end position="130"/>
    </location>
</feature>
<dbReference type="InterPro" id="IPR003829">
    <property type="entry name" value="Pirin_N_dom"/>
</dbReference>
<evidence type="ECO:0000259" key="5">
    <source>
        <dbReference type="Pfam" id="PF05726"/>
    </source>
</evidence>
<feature type="binding site" evidence="2">
    <location>
        <position position="68"/>
    </location>
    <ligand>
        <name>Fe cation</name>
        <dbReference type="ChEBI" id="CHEBI:24875"/>
    </ligand>
</feature>
<dbReference type="SUPFAM" id="SSF51182">
    <property type="entry name" value="RmlC-like cupins"/>
    <property type="match status" value="1"/>
</dbReference>
<evidence type="ECO:0000256" key="1">
    <source>
        <dbReference type="ARBA" id="ARBA00008416"/>
    </source>
</evidence>